<keyword evidence="1" id="KW-1133">Transmembrane helix</keyword>
<keyword evidence="3" id="KW-1185">Reference proteome</keyword>
<sequence length="57" mass="6873">ADRITTFCWTQISLFYAAYSIEPLLFFDILLAIFLFLEFTRKVLESDLLYMHVYQLE</sequence>
<dbReference type="EMBL" id="MU250527">
    <property type="protein sequence ID" value="KAG7449982.1"/>
    <property type="molecule type" value="Genomic_DNA"/>
</dbReference>
<dbReference type="Proteomes" id="UP000812287">
    <property type="component" value="Unassembled WGS sequence"/>
</dbReference>
<dbReference type="RefSeq" id="XP_043043482.1">
    <property type="nucleotide sequence ID" value="XM_043182863.1"/>
</dbReference>
<keyword evidence="1" id="KW-0472">Membrane</keyword>
<dbReference type="AlphaFoldDB" id="A0A9P7W0K8"/>
<evidence type="ECO:0000256" key="1">
    <source>
        <dbReference type="SAM" id="Phobius"/>
    </source>
</evidence>
<feature type="transmembrane region" description="Helical" evidence="1">
    <location>
        <begin position="16"/>
        <end position="37"/>
    </location>
</feature>
<name>A0A9P7W0K8_9AGAR</name>
<keyword evidence="1" id="KW-0812">Transmembrane</keyword>
<organism evidence="2 3">
    <name type="scientific">Guyanagaster necrorhizus</name>
    <dbReference type="NCBI Taxonomy" id="856835"/>
    <lineage>
        <taxon>Eukaryota</taxon>
        <taxon>Fungi</taxon>
        <taxon>Dikarya</taxon>
        <taxon>Basidiomycota</taxon>
        <taxon>Agaricomycotina</taxon>
        <taxon>Agaricomycetes</taxon>
        <taxon>Agaricomycetidae</taxon>
        <taxon>Agaricales</taxon>
        <taxon>Marasmiineae</taxon>
        <taxon>Physalacriaceae</taxon>
        <taxon>Guyanagaster</taxon>
    </lineage>
</organism>
<dbReference type="GeneID" id="66105160"/>
<feature type="non-terminal residue" evidence="2">
    <location>
        <position position="1"/>
    </location>
</feature>
<comment type="caution">
    <text evidence="2">The sequence shown here is derived from an EMBL/GenBank/DDBJ whole genome shotgun (WGS) entry which is preliminary data.</text>
</comment>
<proteinExistence type="predicted"/>
<reference evidence="2" key="1">
    <citation type="submission" date="2020-11" db="EMBL/GenBank/DDBJ databases">
        <title>Adaptations for nitrogen fixation in a non-lichenized fungal sporocarp promotes dispersal by wood-feeding termites.</title>
        <authorList>
            <consortium name="DOE Joint Genome Institute"/>
            <person name="Koch R.A."/>
            <person name="Yoon G."/>
            <person name="Arayal U."/>
            <person name="Lail K."/>
            <person name="Amirebrahimi M."/>
            <person name="Labutti K."/>
            <person name="Lipzen A."/>
            <person name="Riley R."/>
            <person name="Barry K."/>
            <person name="Henrissat B."/>
            <person name="Grigoriev I.V."/>
            <person name="Herr J.R."/>
            <person name="Aime M.C."/>
        </authorList>
    </citation>
    <scope>NUCLEOTIDE SEQUENCE</scope>
    <source>
        <strain evidence="2">MCA 3950</strain>
    </source>
</reference>
<evidence type="ECO:0000313" key="2">
    <source>
        <dbReference type="EMBL" id="KAG7449982.1"/>
    </source>
</evidence>
<gene>
    <name evidence="2" type="ORF">BT62DRAFT_886045</name>
</gene>
<protein>
    <submittedName>
        <fullName evidence="2">Uncharacterized protein</fullName>
    </submittedName>
</protein>
<accession>A0A9P7W0K8</accession>
<evidence type="ECO:0000313" key="3">
    <source>
        <dbReference type="Proteomes" id="UP000812287"/>
    </source>
</evidence>